<dbReference type="SUPFAM" id="SSF53756">
    <property type="entry name" value="UDP-Glycosyltransferase/glycogen phosphorylase"/>
    <property type="match status" value="1"/>
</dbReference>
<dbReference type="PANTHER" id="PTHR45919:SF1">
    <property type="entry name" value="GDP-MAN:MAN(3)GLCNAC(2)-PP-DOL ALPHA-1,2-MANNOSYLTRANSFERASE"/>
    <property type="match status" value="1"/>
</dbReference>
<sequence>MNGHHRLRIAVYDRYWSTGGGGEKYAGGVAEVLNEDHDVTLIGHVPIDTGWLGERLNLDLDGVATLIVDECDSLESVTADFDVLINLSYRSHARNGAARGIYIVHFPDRPGADLRPWQRFLRSKLLRLSRTDRRMIKVESGFHEADTIRWQEVRWTNGDGVLDVDVPTGAEKHLQLRFGRFIPGGIDRTISVEVDGVVMATDVLRCARNRFEVVEPLLISVPVVGRIGRNRVVIRSESGSPAGILGNGDNRILGVPLVSASFSRGPVGAAVSRASLLTAVPAGTDWLQSYDLVIANSEFTRTWIQRWWGINSVVLEPPVALRVPGPKSPMILSVGRFFAPGRGHAKKQLELVRAFRALGAVADGWELHLAGGCSPEDEPYLDEVKSEANGLAVVFHVNAPGSELDGLYRRASIYWHATGLGEDLDHDPVRAEHFGITTVEAMSAGAVPVVINAGGQPEIVRSGVDGYLFDTPEDLVRFTSSVISDPVLRSAMGESSIERAKRFGMANFGARLKALVDDAGAAGPAGH</sequence>
<reference evidence="2" key="1">
    <citation type="submission" date="2020-05" db="EMBL/GenBank/DDBJ databases">
        <authorList>
            <person name="Chiriac C."/>
            <person name="Salcher M."/>
            <person name="Ghai R."/>
            <person name="Kavagutti S V."/>
        </authorList>
    </citation>
    <scope>NUCLEOTIDE SEQUENCE</scope>
</reference>
<dbReference type="Pfam" id="PF00534">
    <property type="entry name" value="Glycos_transf_1"/>
    <property type="match status" value="1"/>
</dbReference>
<dbReference type="InterPro" id="IPR001296">
    <property type="entry name" value="Glyco_trans_1"/>
</dbReference>
<protein>
    <submittedName>
        <fullName evidence="2">Unannotated protein</fullName>
    </submittedName>
</protein>
<evidence type="ECO:0000259" key="1">
    <source>
        <dbReference type="Pfam" id="PF00534"/>
    </source>
</evidence>
<name>A0A6J6ILL2_9ZZZZ</name>
<evidence type="ECO:0000313" key="2">
    <source>
        <dbReference type="EMBL" id="CAB4625268.1"/>
    </source>
</evidence>
<dbReference type="GO" id="GO:0004377">
    <property type="term" value="F:GDP-Man:Man(3)GlcNAc(2)-PP-Dol alpha-1,2-mannosyltransferase activity"/>
    <property type="evidence" value="ECO:0007669"/>
    <property type="project" value="InterPro"/>
</dbReference>
<dbReference type="EMBL" id="CAEZUP010000144">
    <property type="protein sequence ID" value="CAB4625268.1"/>
    <property type="molecule type" value="Genomic_DNA"/>
</dbReference>
<dbReference type="GO" id="GO:0016020">
    <property type="term" value="C:membrane"/>
    <property type="evidence" value="ECO:0007669"/>
    <property type="project" value="TreeGrafter"/>
</dbReference>
<accession>A0A6J6ILL2</accession>
<dbReference type="GO" id="GO:0006487">
    <property type="term" value="P:protein N-linked glycosylation"/>
    <property type="evidence" value="ECO:0007669"/>
    <property type="project" value="TreeGrafter"/>
</dbReference>
<gene>
    <name evidence="2" type="ORF">UFOPK1835_02104</name>
</gene>
<proteinExistence type="predicted"/>
<feature type="domain" description="Glycosyl transferase family 1" evidence="1">
    <location>
        <begin position="327"/>
        <end position="497"/>
    </location>
</feature>
<dbReference type="CDD" id="cd03801">
    <property type="entry name" value="GT4_PimA-like"/>
    <property type="match status" value="1"/>
</dbReference>
<dbReference type="AlphaFoldDB" id="A0A6J6ILL2"/>
<organism evidence="2">
    <name type="scientific">freshwater metagenome</name>
    <dbReference type="NCBI Taxonomy" id="449393"/>
    <lineage>
        <taxon>unclassified sequences</taxon>
        <taxon>metagenomes</taxon>
        <taxon>ecological metagenomes</taxon>
    </lineage>
</organism>
<dbReference type="PANTHER" id="PTHR45919">
    <property type="entry name" value="GDP-MAN:MAN(3)GLCNAC(2)-PP-DOL ALPHA-1,2-MANNOSYLTRANSFERASE"/>
    <property type="match status" value="1"/>
</dbReference>
<dbReference type="Gene3D" id="3.40.50.2000">
    <property type="entry name" value="Glycogen Phosphorylase B"/>
    <property type="match status" value="1"/>
</dbReference>
<dbReference type="InterPro" id="IPR038013">
    <property type="entry name" value="ALG11"/>
</dbReference>